<keyword evidence="6 10" id="KW-0694">RNA-binding</keyword>
<comment type="caution">
    <text evidence="13">The sequence shown here is derived from an EMBL/GenBank/DDBJ whole genome shotgun (WGS) entry which is preliminary data.</text>
</comment>
<dbReference type="InterPro" id="IPR040017">
    <property type="entry name" value="XPOT"/>
</dbReference>
<feature type="domain" description="Exportin-T C-terminal" evidence="12">
    <location>
        <begin position="317"/>
        <end position="961"/>
    </location>
</feature>
<comment type="similarity">
    <text evidence="10">Belongs to the exportin family.</text>
</comment>
<evidence type="ECO:0000259" key="12">
    <source>
        <dbReference type="Pfam" id="PF19282"/>
    </source>
</evidence>
<evidence type="ECO:0000256" key="4">
    <source>
        <dbReference type="ARBA" id="ARBA00022490"/>
    </source>
</evidence>
<evidence type="ECO:0000256" key="8">
    <source>
        <dbReference type="ARBA" id="ARBA00029784"/>
    </source>
</evidence>
<proteinExistence type="inferred from homology"/>
<evidence type="ECO:0000256" key="2">
    <source>
        <dbReference type="ARBA" id="ARBA00018928"/>
    </source>
</evidence>
<keyword evidence="5 10" id="KW-0820">tRNA-binding</keyword>
<dbReference type="PANTHER" id="PTHR15952">
    <property type="entry name" value="EXPORTIN-T/LOS1"/>
    <property type="match status" value="1"/>
</dbReference>
<evidence type="ECO:0000256" key="10">
    <source>
        <dbReference type="RuleBase" id="RU366037"/>
    </source>
</evidence>
<dbReference type="PANTHER" id="PTHR15952:SF11">
    <property type="entry name" value="EXPORTIN-T"/>
    <property type="match status" value="1"/>
</dbReference>
<sequence length="968" mass="110266">MDEFESAVLVSFNPTADAVLRQKASEYCEAVKVNPEGWKFCLEKFLNTKTIEVRFFCLVVVQDTIQYRHDSLPPVDQANLRTALLRYIAEHLPNAQATETPLKNKFAQIVALLFKMEYPHNWPSFFSDILSLLSVGTSSVDIFLRIMSNIDDEIINQDMLRNTQEVARSTEIKDYMREKSIVDVVSAWYQILEMYKTSDVHICKSCLDNIRRYISWIDIGLIANDRFFPLFFSFLNVEDLREYSASCLYELVYKGMPDPVNKLSLVAQLKLTSVFNGLSMNDDPDFLEGVGKVINITGLEIISATKELVAQNNTNAEVMNSAKHMLEEEFMMSLRFMDNDDDNVSQSVYPFINGYLSSVNFLGKFSEITTADVSRQLKSANVTPQVIEQLQALLPIIRKKLTYENDWEDKKDEEEEKFFNDLRKDLVALLKLIMTLSPQLVAQFTLSTLQTVITNLNSATFPTVEVSVYMLLAISEGPASSIKSLESFFGEALVLIANSSILSREKARENFSLIFLGYFDYIRYLPDNPDVLKNVLVSFFDGRSRVCYLFSRMIRSHMTQIQPFLPSILAAVEPFLSPQQNGSITNEDQISIFEALGGLIGGLPRGQQSQYIEPIMSPLINQLDGIVAGKAWDNETPDKPIYTTTIIQILSLAGTISKGFANPAGREESSVWFRKILETSLMLPSLLPDHEEMRLKVLFYMHRMIECLGEGVLQYVLLLIERSLPNCTQKAFYEFVRLLNQLSSRFKETMVPVVDALLPQLTQQFFSYMEQVPKIVTNPPTEGERTVSEFERDIFEVRKQYYSFVGILLNNGMCGVFRSAANVGYLNSVLQCVLQGCREYRDIQSCKSCIIIMRKFAENWIGNVPGFNQFLYEEYVPLIIGEPLGPNFDLNDAGVSLVITEMATSQKTLLTRCGAEFANYLNSIYLPSIGCTPDVSREYVMRLEGSQPKEFRTAFYTFLQSWKKIKKR</sequence>
<evidence type="ECO:0000259" key="11">
    <source>
        <dbReference type="Pfam" id="PF08389"/>
    </source>
</evidence>
<keyword evidence="3 10" id="KW-0813">Transport</keyword>
<keyword evidence="7 10" id="KW-0539">Nucleus</keyword>
<dbReference type="GO" id="GO:0000049">
    <property type="term" value="F:tRNA binding"/>
    <property type="evidence" value="ECO:0007669"/>
    <property type="project" value="UniProtKB-UniRule"/>
</dbReference>
<evidence type="ECO:0000256" key="5">
    <source>
        <dbReference type="ARBA" id="ARBA00022555"/>
    </source>
</evidence>
<comment type="subcellular location">
    <subcellularLocation>
        <location evidence="1 10">Cytoplasm</location>
    </subcellularLocation>
    <subcellularLocation>
        <location evidence="10">Nucleus</location>
    </subcellularLocation>
    <text evidence="10">Shuttles between the nucleus and the cytoplasm.</text>
</comment>
<keyword evidence="14" id="KW-1185">Reference proteome</keyword>
<dbReference type="InterPro" id="IPR016024">
    <property type="entry name" value="ARM-type_fold"/>
</dbReference>
<dbReference type="SUPFAM" id="SSF48371">
    <property type="entry name" value="ARM repeat"/>
    <property type="match status" value="1"/>
</dbReference>
<feature type="domain" description="Exportin-1/Importin-beta-like" evidence="11">
    <location>
        <begin position="100"/>
        <end position="248"/>
    </location>
</feature>
<dbReference type="GO" id="GO:0031267">
    <property type="term" value="F:small GTPase binding"/>
    <property type="evidence" value="ECO:0007669"/>
    <property type="project" value="InterPro"/>
</dbReference>
<dbReference type="InParanoid" id="A0A2P6MQH3"/>
<keyword evidence="4 10" id="KW-0963">Cytoplasm</keyword>
<evidence type="ECO:0000256" key="7">
    <source>
        <dbReference type="ARBA" id="ARBA00023242"/>
    </source>
</evidence>
<gene>
    <name evidence="13" type="ORF">PROFUN_08148</name>
</gene>
<evidence type="ECO:0000256" key="9">
    <source>
        <dbReference type="ARBA" id="ARBA00032199"/>
    </source>
</evidence>
<dbReference type="GO" id="GO:0071528">
    <property type="term" value="P:tRNA re-export from nucleus"/>
    <property type="evidence" value="ECO:0007669"/>
    <property type="project" value="UniProtKB-UniRule"/>
</dbReference>
<dbReference type="InterPro" id="IPR011989">
    <property type="entry name" value="ARM-like"/>
</dbReference>
<dbReference type="FunCoup" id="A0A2P6MQH3">
    <property type="interactions" value="903"/>
</dbReference>
<dbReference type="GO" id="GO:0005643">
    <property type="term" value="C:nuclear pore"/>
    <property type="evidence" value="ECO:0007669"/>
    <property type="project" value="TreeGrafter"/>
</dbReference>
<accession>A0A2P6MQH3</accession>
<name>A0A2P6MQH3_9EUKA</name>
<dbReference type="InterPro" id="IPR013598">
    <property type="entry name" value="Exportin-1/Importin-b-like"/>
</dbReference>
<evidence type="ECO:0000256" key="3">
    <source>
        <dbReference type="ARBA" id="ARBA00022448"/>
    </source>
</evidence>
<evidence type="ECO:0000313" key="13">
    <source>
        <dbReference type="EMBL" id="PRP73955.1"/>
    </source>
</evidence>
<dbReference type="OrthoDB" id="26399at2759"/>
<dbReference type="GO" id="GO:0005737">
    <property type="term" value="C:cytoplasm"/>
    <property type="evidence" value="ECO:0007669"/>
    <property type="project" value="UniProtKB-SubCell"/>
</dbReference>
<comment type="function">
    <text evidence="10">tRNA nucleus export receptor which facilitates tRNA translocation across the nuclear pore complex.</text>
</comment>
<dbReference type="InterPro" id="IPR045546">
    <property type="entry name" value="Exportin-T_C"/>
</dbReference>
<dbReference type="Pfam" id="PF19282">
    <property type="entry name" value="Exportin-T"/>
    <property type="match status" value="1"/>
</dbReference>
<dbReference type="EMBL" id="MDYQ01000520">
    <property type="protein sequence ID" value="PRP73955.1"/>
    <property type="molecule type" value="Genomic_DNA"/>
</dbReference>
<dbReference type="Gene3D" id="1.25.10.10">
    <property type="entry name" value="Leucine-rich Repeat Variant"/>
    <property type="match status" value="1"/>
</dbReference>
<dbReference type="GO" id="GO:0016363">
    <property type="term" value="C:nuclear matrix"/>
    <property type="evidence" value="ECO:0007669"/>
    <property type="project" value="TreeGrafter"/>
</dbReference>
<evidence type="ECO:0000256" key="1">
    <source>
        <dbReference type="ARBA" id="ARBA00004496"/>
    </source>
</evidence>
<dbReference type="STRING" id="1890364.A0A2P6MQH3"/>
<dbReference type="Proteomes" id="UP000241769">
    <property type="component" value="Unassembled WGS sequence"/>
</dbReference>
<dbReference type="AlphaFoldDB" id="A0A2P6MQH3"/>
<evidence type="ECO:0000313" key="14">
    <source>
        <dbReference type="Proteomes" id="UP000241769"/>
    </source>
</evidence>
<protein>
    <recommendedName>
        <fullName evidence="2 10">Exportin-T</fullName>
    </recommendedName>
    <alternativeName>
        <fullName evidence="8 10">Exportin(tRNA)</fullName>
    </alternativeName>
    <alternativeName>
        <fullName evidence="9 10">tRNA exportin</fullName>
    </alternativeName>
</protein>
<reference evidence="13 14" key="1">
    <citation type="journal article" date="2018" name="Genome Biol. Evol.">
        <title>Multiple Roots of Fruiting Body Formation in Amoebozoa.</title>
        <authorList>
            <person name="Hillmann F."/>
            <person name="Forbes G."/>
            <person name="Novohradska S."/>
            <person name="Ferling I."/>
            <person name="Riege K."/>
            <person name="Groth M."/>
            <person name="Westermann M."/>
            <person name="Marz M."/>
            <person name="Spaller T."/>
            <person name="Winckler T."/>
            <person name="Schaap P."/>
            <person name="Glockner G."/>
        </authorList>
    </citation>
    <scope>NUCLEOTIDE SEQUENCE [LARGE SCALE GENOMIC DNA]</scope>
    <source>
        <strain evidence="13 14">Jena</strain>
    </source>
</reference>
<organism evidence="13 14">
    <name type="scientific">Planoprotostelium fungivorum</name>
    <dbReference type="NCBI Taxonomy" id="1890364"/>
    <lineage>
        <taxon>Eukaryota</taxon>
        <taxon>Amoebozoa</taxon>
        <taxon>Evosea</taxon>
        <taxon>Variosea</taxon>
        <taxon>Cavosteliida</taxon>
        <taxon>Cavosteliaceae</taxon>
        <taxon>Planoprotostelium</taxon>
    </lineage>
</organism>
<evidence type="ECO:0000256" key="6">
    <source>
        <dbReference type="ARBA" id="ARBA00022884"/>
    </source>
</evidence>
<dbReference type="Pfam" id="PF08389">
    <property type="entry name" value="Xpo1"/>
    <property type="match status" value="1"/>
</dbReference>